<dbReference type="PROSITE" id="PS50067">
    <property type="entry name" value="KINESIN_MOTOR_2"/>
    <property type="match status" value="1"/>
</dbReference>
<dbReference type="InterPro" id="IPR027417">
    <property type="entry name" value="P-loop_NTPase"/>
</dbReference>
<feature type="region of interest" description="Disordered" evidence="11">
    <location>
        <begin position="108"/>
        <end position="167"/>
    </location>
</feature>
<organism evidence="13 14">
    <name type="scientific">Rhodotorula taiwanensis</name>
    <dbReference type="NCBI Taxonomy" id="741276"/>
    <lineage>
        <taxon>Eukaryota</taxon>
        <taxon>Fungi</taxon>
        <taxon>Dikarya</taxon>
        <taxon>Basidiomycota</taxon>
        <taxon>Pucciniomycotina</taxon>
        <taxon>Microbotryomycetes</taxon>
        <taxon>Sporidiobolales</taxon>
        <taxon>Sporidiobolaceae</taxon>
        <taxon>Rhodotorula</taxon>
    </lineage>
</organism>
<reference evidence="13 14" key="1">
    <citation type="journal article" date="2018" name="Front. Microbiol.">
        <title>Prospects for Fungal Bioremediation of Acidic Radioactive Waste Sites: Characterization and Genome Sequence of Rhodotorula taiwanensis MD1149.</title>
        <authorList>
            <person name="Tkavc R."/>
            <person name="Matrosova V.Y."/>
            <person name="Grichenko O.E."/>
            <person name="Gostincar C."/>
            <person name="Volpe R.P."/>
            <person name="Klimenkova P."/>
            <person name="Gaidamakova E.K."/>
            <person name="Zhou C.E."/>
            <person name="Stewart B.J."/>
            <person name="Lyman M.G."/>
            <person name="Malfatti S.A."/>
            <person name="Rubinfeld B."/>
            <person name="Courtot M."/>
            <person name="Singh J."/>
            <person name="Dalgard C.L."/>
            <person name="Hamilton T."/>
            <person name="Frey K.G."/>
            <person name="Gunde-Cimerman N."/>
            <person name="Dugan L."/>
            <person name="Daly M.J."/>
        </authorList>
    </citation>
    <scope>NUCLEOTIDE SEQUENCE [LARGE SCALE GENOMIC DNA]</scope>
    <source>
        <strain evidence="13 14">MD1149</strain>
    </source>
</reference>
<dbReference type="PANTHER" id="PTHR47970">
    <property type="entry name" value="KINESIN-LIKE PROTEIN KIF11"/>
    <property type="match status" value="1"/>
</dbReference>
<dbReference type="SUPFAM" id="SSF52540">
    <property type="entry name" value="P-loop containing nucleoside triphosphate hydrolases"/>
    <property type="match status" value="1"/>
</dbReference>
<dbReference type="PRINTS" id="PR00380">
    <property type="entry name" value="KINESINHEAVY"/>
</dbReference>
<dbReference type="Gene3D" id="3.40.850.10">
    <property type="entry name" value="Kinesin motor domain"/>
    <property type="match status" value="1"/>
</dbReference>
<feature type="region of interest" description="Disordered" evidence="11">
    <location>
        <begin position="1"/>
        <end position="68"/>
    </location>
</feature>
<evidence type="ECO:0000256" key="10">
    <source>
        <dbReference type="SAM" id="Coils"/>
    </source>
</evidence>
<keyword evidence="10" id="KW-0175">Coiled coil</keyword>
<keyword evidence="7" id="KW-0206">Cytoskeleton</keyword>
<dbReference type="EMBL" id="PJQD01000005">
    <property type="protein sequence ID" value="POY76418.1"/>
    <property type="molecule type" value="Genomic_DNA"/>
</dbReference>
<feature type="compositionally biased region" description="Low complexity" evidence="11">
    <location>
        <begin position="110"/>
        <end position="140"/>
    </location>
</feature>
<feature type="compositionally biased region" description="Pro residues" evidence="11">
    <location>
        <begin position="1192"/>
        <end position="1201"/>
    </location>
</feature>
<feature type="region of interest" description="Disordered" evidence="11">
    <location>
        <begin position="270"/>
        <end position="291"/>
    </location>
</feature>
<feature type="compositionally biased region" description="Basic and acidic residues" evidence="11">
    <location>
        <begin position="54"/>
        <end position="68"/>
    </location>
</feature>
<feature type="coiled-coil region" evidence="10">
    <location>
        <begin position="809"/>
        <end position="843"/>
    </location>
</feature>
<dbReference type="STRING" id="741276.A0A2S5BI11"/>
<keyword evidence="2" id="KW-0963">Cytoplasm</keyword>
<dbReference type="FunFam" id="3.40.850.10:FF:000019">
    <property type="entry name" value="Kinesin-like protein KIN-5D"/>
    <property type="match status" value="1"/>
</dbReference>
<dbReference type="PROSITE" id="PS00411">
    <property type="entry name" value="KINESIN_MOTOR_1"/>
    <property type="match status" value="1"/>
</dbReference>
<dbReference type="GO" id="GO:0005524">
    <property type="term" value="F:ATP binding"/>
    <property type="evidence" value="ECO:0007669"/>
    <property type="project" value="UniProtKB-UniRule"/>
</dbReference>
<gene>
    <name evidence="13" type="ORF">BMF94_0616</name>
</gene>
<comment type="caution">
    <text evidence="13">The sequence shown here is derived from an EMBL/GenBank/DDBJ whole genome shotgun (WGS) entry which is preliminary data.</text>
</comment>
<keyword evidence="3" id="KW-0493">Microtubule</keyword>
<dbReference type="InterPro" id="IPR019821">
    <property type="entry name" value="Kinesin_motor_CS"/>
</dbReference>
<dbReference type="InterPro" id="IPR001752">
    <property type="entry name" value="Kinesin_motor_dom"/>
</dbReference>
<accession>A0A2S5BI11</accession>
<evidence type="ECO:0000256" key="1">
    <source>
        <dbReference type="ARBA" id="ARBA00004245"/>
    </source>
</evidence>
<keyword evidence="5 9" id="KW-0067">ATP-binding</keyword>
<evidence type="ECO:0000256" key="3">
    <source>
        <dbReference type="ARBA" id="ARBA00022701"/>
    </source>
</evidence>
<dbReference type="GO" id="GO:0000073">
    <property type="term" value="P:initial mitotic spindle pole body separation"/>
    <property type="evidence" value="ECO:0007669"/>
    <property type="project" value="TreeGrafter"/>
</dbReference>
<feature type="compositionally biased region" description="Low complexity" evidence="11">
    <location>
        <begin position="270"/>
        <end position="279"/>
    </location>
</feature>
<feature type="region of interest" description="Disordered" evidence="11">
    <location>
        <begin position="1153"/>
        <end position="1201"/>
    </location>
</feature>
<dbReference type="GO" id="GO:0008017">
    <property type="term" value="F:microtubule binding"/>
    <property type="evidence" value="ECO:0007669"/>
    <property type="project" value="InterPro"/>
</dbReference>
<feature type="compositionally biased region" description="Basic and acidic residues" evidence="11">
    <location>
        <begin position="1159"/>
        <end position="1178"/>
    </location>
</feature>
<name>A0A2S5BI11_9BASI</name>
<dbReference type="GO" id="GO:0005634">
    <property type="term" value="C:nucleus"/>
    <property type="evidence" value="ECO:0007669"/>
    <property type="project" value="TreeGrafter"/>
</dbReference>
<evidence type="ECO:0000256" key="4">
    <source>
        <dbReference type="ARBA" id="ARBA00022741"/>
    </source>
</evidence>
<evidence type="ECO:0000256" key="9">
    <source>
        <dbReference type="PROSITE-ProRule" id="PRU00283"/>
    </source>
</evidence>
<feature type="domain" description="Kinesin motor" evidence="12">
    <location>
        <begin position="72"/>
        <end position="475"/>
    </location>
</feature>
<dbReference type="GO" id="GO:0005876">
    <property type="term" value="C:spindle microtubule"/>
    <property type="evidence" value="ECO:0007669"/>
    <property type="project" value="TreeGrafter"/>
</dbReference>
<dbReference type="Proteomes" id="UP000237144">
    <property type="component" value="Unassembled WGS sequence"/>
</dbReference>
<evidence type="ECO:0000256" key="6">
    <source>
        <dbReference type="ARBA" id="ARBA00023175"/>
    </source>
</evidence>
<comment type="subcellular location">
    <subcellularLocation>
        <location evidence="1">Cytoplasm</location>
        <location evidence="1">Cytoskeleton</location>
    </subcellularLocation>
</comment>
<dbReference type="PANTHER" id="PTHR47970:SF12">
    <property type="entry name" value="KINESIN FAMILY MEMBER 11"/>
    <property type="match status" value="1"/>
</dbReference>
<dbReference type="Pfam" id="PF00225">
    <property type="entry name" value="Kinesin"/>
    <property type="match status" value="1"/>
</dbReference>
<evidence type="ECO:0000256" key="7">
    <source>
        <dbReference type="ARBA" id="ARBA00023212"/>
    </source>
</evidence>
<sequence>MSTFKRPLAPSSSSTTALRRRPAGPPHLSSTSTGGAPSHASSSLVSPPLSASSRSRDPSESRAVKREPTDANIQVVVRCRGLSPAEGVAGVPVVAHVKATRGTEVKLVDPSPVVPSSSSSNLAARAAAAPPTSAATQNASGSKTWDFGDRTPEGENEPRGTVYGPDADQGMLYNDVAKPILQQVLQGYNCTIFAYGQTGTGKTYTMEGNLSPYHGTFHPDAGVIPRTLYSLFDRLVESKCEYSVRCSYIELYNEELRDLNAADSSLSASSSASSESVAPSPEPGATSSTGQKALRIYEETKNGSTGVVIQGLEETVIQSAEDGLRVLRRGSERRQIAATNCNERSSRSHSIFTINVQVRDSSKEGPDVLKVGKLNLVDLAGSENVGRSGATNSRAREAGMINASLLALGRVINQLVDKSDSNKKQHIAYRESKLTRLLQDSLGGRTKTTIIATISPVSYEETASTLTYAHQAKSIQNRPEVNQRVSRNVVLNQFATEIARLQADLQASSAARGHEGVYVSKETWDSLEIGRQNYDDVKQRLEIAESQLQTTRDQFEQNFRLLSTREDQLRKAQEELAQVKGELSSTRRDLAETKMTLAEQEVLRDAYESSREGWKTAAGDALSDVEGLRAKLARKAEVEQANSAVVAEAQLAIAQRTAAIDERAKHLRQLHGQFTSAIAGELDAFTQRQHSQCSSSLESVDAYVEELTEYFVALSSARTAAQDQAGEFHEVVAVTSKRLYEKIVSASEEVEAQQKVQIDSLMDKLSLYHAETSAALQELALPAQQLRADCETLIDRNQHILTSLRSSDADQLATENARLRTVVEDLRSLLRTEEALAEQEQAALLDRMRLELAAISSRRQGALASTVAHIEQEVVGLVDTNSRNAAGRSEVLAEVDCAEQEMKRRLASVALAAAGSAAWSDQASSLSFERARSASDALWQTACNARQNQATTLSAAASQIRRAEIAYGQASRASARESREATRSLLYATGAIMADWRQTATSADSDAYETVLRAAAEVDTFDGASAQELARIEQDAQDAASLMREAAVGRFRRDLATGATPAPRERPADRLAHVVDLDADRPTVLDRLLAVRAEVVNAEAALRHADASLADAAADSALITDKRLSMALRETPSPVVMRVPLPRHERPSIVTAIVGGGKDGLKRERIKPAPLGERDHNNPARRLTATGRRTVKPPPPKSSHA</sequence>
<feature type="compositionally biased region" description="Low complexity" evidence="11">
    <location>
        <begin position="36"/>
        <end position="53"/>
    </location>
</feature>
<dbReference type="GO" id="GO:0008574">
    <property type="term" value="F:plus-end-directed microtubule motor activity"/>
    <property type="evidence" value="ECO:0007669"/>
    <property type="project" value="TreeGrafter"/>
</dbReference>
<protein>
    <recommendedName>
        <fullName evidence="12">Kinesin motor domain-containing protein</fullName>
    </recommendedName>
</protein>
<dbReference type="InterPro" id="IPR047149">
    <property type="entry name" value="KIF11-like"/>
</dbReference>
<keyword evidence="6 9" id="KW-0505">Motor protein</keyword>
<feature type="binding site" evidence="9">
    <location>
        <begin position="196"/>
        <end position="203"/>
    </location>
    <ligand>
        <name>ATP</name>
        <dbReference type="ChEBI" id="CHEBI:30616"/>
    </ligand>
</feature>
<dbReference type="GO" id="GO:0007018">
    <property type="term" value="P:microtubule-based movement"/>
    <property type="evidence" value="ECO:0007669"/>
    <property type="project" value="InterPro"/>
</dbReference>
<dbReference type="AlphaFoldDB" id="A0A2S5BI11"/>
<evidence type="ECO:0000256" key="8">
    <source>
        <dbReference type="ARBA" id="ARBA00034704"/>
    </source>
</evidence>
<dbReference type="GO" id="GO:0072686">
    <property type="term" value="C:mitotic spindle"/>
    <property type="evidence" value="ECO:0007669"/>
    <property type="project" value="TreeGrafter"/>
</dbReference>
<evidence type="ECO:0000313" key="14">
    <source>
        <dbReference type="Proteomes" id="UP000237144"/>
    </source>
</evidence>
<proteinExistence type="inferred from homology"/>
<dbReference type="InterPro" id="IPR036961">
    <property type="entry name" value="Kinesin_motor_dom_sf"/>
</dbReference>
<dbReference type="OrthoDB" id="3176171at2759"/>
<feature type="compositionally biased region" description="Basic and acidic residues" evidence="11">
    <location>
        <begin position="146"/>
        <end position="158"/>
    </location>
</feature>
<keyword evidence="4 9" id="KW-0547">Nucleotide-binding</keyword>
<evidence type="ECO:0000256" key="11">
    <source>
        <dbReference type="SAM" id="MobiDB-lite"/>
    </source>
</evidence>
<feature type="coiled-coil region" evidence="10">
    <location>
        <begin position="527"/>
        <end position="589"/>
    </location>
</feature>
<evidence type="ECO:0000313" key="13">
    <source>
        <dbReference type="EMBL" id="POY76418.1"/>
    </source>
</evidence>
<evidence type="ECO:0000256" key="2">
    <source>
        <dbReference type="ARBA" id="ARBA00022490"/>
    </source>
</evidence>
<comment type="similarity">
    <text evidence="8">Belongs to the TRAFAC class myosin-kinesin ATPase superfamily. Kinesin family. KIN-5/BimC subfamily.</text>
</comment>
<evidence type="ECO:0000259" key="12">
    <source>
        <dbReference type="PROSITE" id="PS50067"/>
    </source>
</evidence>
<keyword evidence="14" id="KW-1185">Reference proteome</keyword>
<evidence type="ECO:0000256" key="5">
    <source>
        <dbReference type="ARBA" id="ARBA00022840"/>
    </source>
</evidence>
<dbReference type="SMART" id="SM00129">
    <property type="entry name" value="KISc"/>
    <property type="match status" value="1"/>
</dbReference>